<reference evidence="2" key="1">
    <citation type="submission" date="2014-05" db="EMBL/GenBank/DDBJ databases">
        <authorList>
            <person name="Chronopoulou M."/>
        </authorList>
    </citation>
    <scope>NUCLEOTIDE SEQUENCE</scope>
    <source>
        <tissue evidence="2">Whole organism</tissue>
    </source>
</reference>
<dbReference type="AlphaFoldDB" id="A0A0K2V698"/>
<keyword evidence="1" id="KW-0732">Signal</keyword>
<evidence type="ECO:0000313" key="2">
    <source>
        <dbReference type="EMBL" id="CDW45456.1"/>
    </source>
</evidence>
<accession>A0A0K2V698</accession>
<protein>
    <submittedName>
        <fullName evidence="2">Uncharacterized protein</fullName>
    </submittedName>
</protein>
<feature type="non-terminal residue" evidence="2">
    <location>
        <position position="1"/>
    </location>
</feature>
<organism evidence="2">
    <name type="scientific">Lepeophtheirus salmonis</name>
    <name type="common">Salmon louse</name>
    <name type="synonym">Caligus salmonis</name>
    <dbReference type="NCBI Taxonomy" id="72036"/>
    <lineage>
        <taxon>Eukaryota</taxon>
        <taxon>Metazoa</taxon>
        <taxon>Ecdysozoa</taxon>
        <taxon>Arthropoda</taxon>
        <taxon>Crustacea</taxon>
        <taxon>Multicrustacea</taxon>
        <taxon>Hexanauplia</taxon>
        <taxon>Copepoda</taxon>
        <taxon>Siphonostomatoida</taxon>
        <taxon>Caligidae</taxon>
        <taxon>Lepeophtheirus</taxon>
    </lineage>
</organism>
<evidence type="ECO:0000256" key="1">
    <source>
        <dbReference type="SAM" id="SignalP"/>
    </source>
</evidence>
<proteinExistence type="predicted"/>
<name>A0A0K2V698_LEPSM</name>
<dbReference type="EMBL" id="HACA01028095">
    <property type="protein sequence ID" value="CDW45456.1"/>
    <property type="molecule type" value="Transcribed_RNA"/>
</dbReference>
<feature type="chain" id="PRO_5005489451" evidence="1">
    <location>
        <begin position="20"/>
        <end position="74"/>
    </location>
</feature>
<feature type="signal peptide" evidence="1">
    <location>
        <begin position="1"/>
        <end position="19"/>
    </location>
</feature>
<sequence length="74" mass="8426">VKSVLFLHAFLHLISLGRPGFIGLNNRNLVTFVQTQHWRRGCDQDHVISSPRVSRSSWISPTINKLCLSLVKTE</sequence>